<organism evidence="1">
    <name type="scientific">Pseudochorda nagaii</name>
    <dbReference type="NCBI Taxonomy" id="74379"/>
    <lineage>
        <taxon>Eukaryota</taxon>
        <taxon>Sar</taxon>
        <taxon>Stramenopiles</taxon>
        <taxon>Ochrophyta</taxon>
        <taxon>PX clade</taxon>
        <taxon>Phaeophyceae</taxon>
        <taxon>Laminariales</taxon>
        <taxon>Pseudochordaceae</taxon>
        <taxon>Pseudochorda</taxon>
    </lineage>
</organism>
<name>A0A8F0FDH0_9PHAE</name>
<protein>
    <submittedName>
        <fullName evidence="1">Uncharacterized protein</fullName>
    </submittedName>
</protein>
<sequence>MTTPRKRHLRKKRFFLPIQQTFALFNASNLKASKIAKIRLSLTNGKLYSVPLYLTPPKLGAGCPIIMIIYDRLEDLQTNIPEIALQVDCLGVSINKRWYPSSFFEGDKTTNLYKKTFSLLLAQHKTLKE</sequence>
<evidence type="ECO:0000313" key="1">
    <source>
        <dbReference type="EMBL" id="QWK44912.1"/>
    </source>
</evidence>
<geneLocation type="mitochondrion" evidence="1"/>
<gene>
    <name evidence="1" type="primary">orf129</name>
</gene>
<accession>A0A8F0FDH0</accession>
<dbReference type="AlphaFoldDB" id="A0A8F0FDH0"/>
<reference evidence="1" key="1">
    <citation type="journal article" date="2021" name="Genome Biol. Evol.">
        <title>Genomic rearrangements and sequence evolution across brown algal organelles.</title>
        <authorList>
            <person name="Starko S."/>
            <person name="Bringloe T.T."/>
            <person name="Gomez M.S."/>
            <person name="Darby H."/>
            <person name="Graham S.W."/>
            <person name="Martone P.T."/>
        </authorList>
    </citation>
    <scope>NUCLEOTIDE SEQUENCE</scope>
</reference>
<dbReference type="EMBL" id="MZ156063">
    <property type="protein sequence ID" value="QWK44912.1"/>
    <property type="molecule type" value="Genomic_DNA"/>
</dbReference>
<keyword evidence="1" id="KW-0496">Mitochondrion</keyword>
<proteinExistence type="predicted"/>